<proteinExistence type="predicted"/>
<evidence type="ECO:0000313" key="2">
    <source>
        <dbReference type="Proteomes" id="UP001642360"/>
    </source>
</evidence>
<gene>
    <name evidence="1" type="ORF">ILEXP_LOCUS57760</name>
</gene>
<comment type="caution">
    <text evidence="1">The sequence shown here is derived from an EMBL/GenBank/DDBJ whole genome shotgun (WGS) entry which is preliminary data.</text>
</comment>
<sequence length="240" mass="26161">SLAARFDPCETGSCLPGTGNLLIGRENRLTASSTCGLRGPVYGYFAHDCDKIFPGVPKESQTNLSIPYCNERYSSVTPISNGELWLIIEHSSGAADARRRRRRRCRTSATRYKLVPSMHLSANVSATLADGVSFLADTTRSCPPLDVCLRFRRTSTVTSNGSSSARIRCTSAARHFGKRVPADLADEASTLSIDASLTKFAEPPPSLCRPSFMSIFDCPILPRLRPPIHYVFSAIETTAL</sequence>
<evidence type="ECO:0000313" key="1">
    <source>
        <dbReference type="EMBL" id="CAK9187252.1"/>
    </source>
</evidence>
<organism evidence="1 2">
    <name type="scientific">Ilex paraguariensis</name>
    <name type="common">yerba mate</name>
    <dbReference type="NCBI Taxonomy" id="185542"/>
    <lineage>
        <taxon>Eukaryota</taxon>
        <taxon>Viridiplantae</taxon>
        <taxon>Streptophyta</taxon>
        <taxon>Embryophyta</taxon>
        <taxon>Tracheophyta</taxon>
        <taxon>Spermatophyta</taxon>
        <taxon>Magnoliopsida</taxon>
        <taxon>eudicotyledons</taxon>
        <taxon>Gunneridae</taxon>
        <taxon>Pentapetalae</taxon>
        <taxon>asterids</taxon>
        <taxon>campanulids</taxon>
        <taxon>Aquifoliales</taxon>
        <taxon>Aquifoliaceae</taxon>
        <taxon>Ilex</taxon>
    </lineage>
</organism>
<feature type="non-terminal residue" evidence="1">
    <location>
        <position position="1"/>
    </location>
</feature>
<dbReference type="EMBL" id="CAUOFW020009867">
    <property type="protein sequence ID" value="CAK9187252.1"/>
    <property type="molecule type" value="Genomic_DNA"/>
</dbReference>
<name>A0ABC8V353_9AQUA</name>
<reference evidence="1 2" key="1">
    <citation type="submission" date="2024-02" db="EMBL/GenBank/DDBJ databases">
        <authorList>
            <person name="Vignale AGUSTIN F."/>
            <person name="Sosa J E."/>
            <person name="Modenutti C."/>
        </authorList>
    </citation>
    <scope>NUCLEOTIDE SEQUENCE [LARGE SCALE GENOMIC DNA]</scope>
</reference>
<dbReference type="Proteomes" id="UP001642360">
    <property type="component" value="Unassembled WGS sequence"/>
</dbReference>
<dbReference type="Gene3D" id="2.60.120.260">
    <property type="entry name" value="Galactose-binding domain-like"/>
    <property type="match status" value="1"/>
</dbReference>
<protein>
    <submittedName>
        <fullName evidence="1">Uncharacterized protein</fullName>
    </submittedName>
</protein>
<accession>A0ABC8V353</accession>
<keyword evidence="2" id="KW-1185">Reference proteome</keyword>
<dbReference type="AlphaFoldDB" id="A0ABC8V353"/>